<dbReference type="Gene3D" id="1.10.287.810">
    <property type="entry name" value="Mitochondrial import inner membrane translocase subunit tim13 like domains"/>
    <property type="match status" value="1"/>
</dbReference>
<evidence type="ECO:0000259" key="11">
    <source>
        <dbReference type="Pfam" id="PF02953"/>
    </source>
</evidence>
<dbReference type="Pfam" id="PF02953">
    <property type="entry name" value="zf-Tim10_DDP"/>
    <property type="match status" value="1"/>
</dbReference>
<dbReference type="EMBL" id="AGNK02005298">
    <property type="status" value="NOT_ANNOTATED_CDS"/>
    <property type="molecule type" value="Genomic_DNA"/>
</dbReference>
<dbReference type="GO" id="GO:0015031">
    <property type="term" value="P:protein transport"/>
    <property type="evidence" value="ECO:0007669"/>
    <property type="project" value="UniProtKB-KW"/>
</dbReference>
<dbReference type="Proteomes" id="UP000004995">
    <property type="component" value="Unassembled WGS sequence"/>
</dbReference>
<dbReference type="InParanoid" id="K4AFC3"/>
<dbReference type="HOGENOM" id="CLU_1374290_0_0_1"/>
<dbReference type="GO" id="GO:0045039">
    <property type="term" value="P:protein insertion into mitochondrial inner membrane"/>
    <property type="evidence" value="ECO:0000318"/>
    <property type="project" value="GO_Central"/>
</dbReference>
<evidence type="ECO:0000256" key="9">
    <source>
        <dbReference type="ARBA" id="ARBA00023157"/>
    </source>
</evidence>
<dbReference type="EnsemblPlants" id="KQK86385">
    <property type="protein sequence ID" value="KQK86385"/>
    <property type="gene ID" value="SETIT_037580mg"/>
</dbReference>
<keyword evidence="3" id="KW-0813">Transport</keyword>
<reference evidence="13" key="1">
    <citation type="journal article" date="2012" name="Nat. Biotechnol.">
        <title>Reference genome sequence of the model plant Setaria.</title>
        <authorList>
            <person name="Bennetzen J.L."/>
            <person name="Schmutz J."/>
            <person name="Wang H."/>
            <person name="Percifield R."/>
            <person name="Hawkins J."/>
            <person name="Pontaroli A.C."/>
            <person name="Estep M."/>
            <person name="Feng L."/>
            <person name="Vaughn J.N."/>
            <person name="Grimwood J."/>
            <person name="Jenkins J."/>
            <person name="Barry K."/>
            <person name="Lindquist E."/>
            <person name="Hellsten U."/>
            <person name="Deshpande S."/>
            <person name="Wang X."/>
            <person name="Wu X."/>
            <person name="Mitros T."/>
            <person name="Triplett J."/>
            <person name="Yang X."/>
            <person name="Ye C.Y."/>
            <person name="Mauro-Herrera M."/>
            <person name="Wang L."/>
            <person name="Li P."/>
            <person name="Sharma M."/>
            <person name="Sharma R."/>
            <person name="Ronald P.C."/>
            <person name="Panaud O."/>
            <person name="Kellogg E.A."/>
            <person name="Brutnell T.P."/>
            <person name="Doust A.N."/>
            <person name="Tuskan G.A."/>
            <person name="Rokhsar D."/>
            <person name="Devos K.M."/>
        </authorList>
    </citation>
    <scope>NUCLEOTIDE SEQUENCE [LARGE SCALE GENOMIC DNA]</scope>
    <source>
        <strain evidence="13">cv. Yugu1</strain>
    </source>
</reference>
<keyword evidence="13" id="KW-1185">Reference proteome</keyword>
<evidence type="ECO:0000313" key="13">
    <source>
        <dbReference type="Proteomes" id="UP000004995"/>
    </source>
</evidence>
<feature type="domain" description="Tim10-like" evidence="11">
    <location>
        <begin position="132"/>
        <end position="160"/>
    </location>
</feature>
<organism evidence="12 13">
    <name type="scientific">Setaria italica</name>
    <name type="common">Foxtail millet</name>
    <name type="synonym">Panicum italicum</name>
    <dbReference type="NCBI Taxonomy" id="4555"/>
    <lineage>
        <taxon>Eukaryota</taxon>
        <taxon>Viridiplantae</taxon>
        <taxon>Streptophyta</taxon>
        <taxon>Embryophyta</taxon>
        <taxon>Tracheophyta</taxon>
        <taxon>Spermatophyta</taxon>
        <taxon>Magnoliopsida</taxon>
        <taxon>Liliopsida</taxon>
        <taxon>Poales</taxon>
        <taxon>Poaceae</taxon>
        <taxon>PACMAD clade</taxon>
        <taxon>Panicoideae</taxon>
        <taxon>Panicodae</taxon>
        <taxon>Paniceae</taxon>
        <taxon>Cenchrinae</taxon>
        <taxon>Setaria</taxon>
    </lineage>
</organism>
<dbReference type="GO" id="GO:0046872">
    <property type="term" value="F:metal ion binding"/>
    <property type="evidence" value="ECO:0007669"/>
    <property type="project" value="UniProtKB-KW"/>
</dbReference>
<evidence type="ECO:0000256" key="6">
    <source>
        <dbReference type="ARBA" id="ARBA00022927"/>
    </source>
</evidence>
<dbReference type="InterPro" id="IPR004217">
    <property type="entry name" value="Tim10-like"/>
</dbReference>
<evidence type="ECO:0000256" key="3">
    <source>
        <dbReference type="ARBA" id="ARBA00022448"/>
    </source>
</evidence>
<dbReference type="PANTHER" id="PTHR11038:SF16">
    <property type="entry name" value="MITOCHONDRIAL IMPORT INNER MEMBRANE TRANSLOCASE SUBUNIT TIM10"/>
    <property type="match status" value="1"/>
</dbReference>
<keyword evidence="7" id="KW-0811">Translocation</keyword>
<keyword evidence="8" id="KW-0496">Mitochondrion</keyword>
<protein>
    <recommendedName>
        <fullName evidence="11">Tim10-like domain-containing protein</fullName>
    </recommendedName>
</protein>
<name>K4AFC3_SETIT</name>
<dbReference type="STRING" id="4555.K4AFC3"/>
<evidence type="ECO:0000256" key="10">
    <source>
        <dbReference type="SAM" id="MobiDB-lite"/>
    </source>
</evidence>
<evidence type="ECO:0000256" key="4">
    <source>
        <dbReference type="ARBA" id="ARBA00022723"/>
    </source>
</evidence>
<keyword evidence="5" id="KW-0862">Zinc</keyword>
<evidence type="ECO:0000256" key="7">
    <source>
        <dbReference type="ARBA" id="ARBA00023010"/>
    </source>
</evidence>
<dbReference type="eggNOG" id="KOG3480">
    <property type="taxonomic scope" value="Eukaryota"/>
</dbReference>
<feature type="region of interest" description="Disordered" evidence="10">
    <location>
        <begin position="24"/>
        <end position="50"/>
    </location>
</feature>
<dbReference type="SUPFAM" id="SSF144122">
    <property type="entry name" value="Tim10-like"/>
    <property type="match status" value="1"/>
</dbReference>
<dbReference type="Gramene" id="KQK86385">
    <property type="protein sequence ID" value="KQK86385"/>
    <property type="gene ID" value="SETIT_037580mg"/>
</dbReference>
<evidence type="ECO:0000313" key="12">
    <source>
        <dbReference type="EnsemblPlants" id="KQK86385"/>
    </source>
</evidence>
<dbReference type="PANTHER" id="PTHR11038">
    <property type="entry name" value="MITOCHONDRIAL IMPORT INNER MEMBRANE TRANSLOCASE SUBUNIT TIM10"/>
    <property type="match status" value="1"/>
</dbReference>
<dbReference type="InterPro" id="IPR035427">
    <property type="entry name" value="Tim10-like_dom_sf"/>
</dbReference>
<dbReference type="GO" id="GO:0005743">
    <property type="term" value="C:mitochondrial inner membrane"/>
    <property type="evidence" value="ECO:0000318"/>
    <property type="project" value="GO_Central"/>
</dbReference>
<dbReference type="AlphaFoldDB" id="K4AFC3"/>
<reference evidence="12" key="2">
    <citation type="submission" date="2018-08" db="UniProtKB">
        <authorList>
            <consortium name="EnsemblPlants"/>
        </authorList>
    </citation>
    <scope>IDENTIFICATION</scope>
    <source>
        <strain evidence="12">Yugu1</strain>
    </source>
</reference>
<sequence length="200" mass="22247">MSRSCTSSFQSIARSSRRSLLCSRFSRAVSSPPPPPPPSAEAEADKLTDTGSGDDDAIAAFLLTVSFRRPLRAKGQNPRVRRGRAEARLLVGGRYIGSRRRRLNPGLCSSSPRGAAMAAKGGPTNLEKEQMFGMAEKEMEYRVDLFNRLTQTCFDKCVEKRCGYNQLLLCITQNFQITIHSLVITSLFHLQHNHVACYHI</sequence>
<keyword evidence="4" id="KW-0479">Metal-binding</keyword>
<evidence type="ECO:0000256" key="8">
    <source>
        <dbReference type="ARBA" id="ARBA00023128"/>
    </source>
</evidence>
<accession>K4AFC3</accession>
<comment type="subcellular location">
    <subcellularLocation>
        <location evidence="1">Mitochondrion</location>
    </subcellularLocation>
</comment>
<comment type="similarity">
    <text evidence="2">Belongs to the small Tim family.</text>
</comment>
<evidence type="ECO:0000256" key="5">
    <source>
        <dbReference type="ARBA" id="ARBA00022833"/>
    </source>
</evidence>
<keyword evidence="6" id="KW-0653">Protein transport</keyword>
<evidence type="ECO:0000256" key="1">
    <source>
        <dbReference type="ARBA" id="ARBA00004173"/>
    </source>
</evidence>
<evidence type="ECO:0000256" key="2">
    <source>
        <dbReference type="ARBA" id="ARBA00006720"/>
    </source>
</evidence>
<keyword evidence="9" id="KW-1015">Disulfide bond</keyword>
<proteinExistence type="inferred from homology"/>